<dbReference type="PANTHER" id="PTHR34220">
    <property type="entry name" value="SENSOR HISTIDINE KINASE YPDA"/>
    <property type="match status" value="1"/>
</dbReference>
<evidence type="ECO:0000313" key="5">
    <source>
        <dbReference type="EMBL" id="GGD51387.1"/>
    </source>
</evidence>
<proteinExistence type="predicted"/>
<dbReference type="Proteomes" id="UP000609064">
    <property type="component" value="Unassembled WGS sequence"/>
</dbReference>
<feature type="chain" id="PRO_5036881111" description="Signal transduction histidine kinase internal region domain-containing protein" evidence="3">
    <location>
        <begin position="19"/>
        <end position="663"/>
    </location>
</feature>
<dbReference type="GO" id="GO:0000155">
    <property type="term" value="F:phosphorelay sensor kinase activity"/>
    <property type="evidence" value="ECO:0007669"/>
    <property type="project" value="InterPro"/>
</dbReference>
<keyword evidence="2" id="KW-0812">Transmembrane</keyword>
<dbReference type="InterPro" id="IPR050640">
    <property type="entry name" value="Bact_2-comp_sensor_kinase"/>
</dbReference>
<protein>
    <recommendedName>
        <fullName evidence="4">Signal transduction histidine kinase internal region domain-containing protein</fullName>
    </recommendedName>
</protein>
<feature type="domain" description="Signal transduction histidine kinase internal region" evidence="4">
    <location>
        <begin position="468"/>
        <end position="546"/>
    </location>
</feature>
<dbReference type="Gene3D" id="1.25.40.10">
    <property type="entry name" value="Tetratricopeptide repeat domain"/>
    <property type="match status" value="2"/>
</dbReference>
<dbReference type="EMBL" id="BMKK01000002">
    <property type="protein sequence ID" value="GGD51387.1"/>
    <property type="molecule type" value="Genomic_DNA"/>
</dbReference>
<keyword evidence="2" id="KW-0472">Membrane</keyword>
<reference evidence="5" key="1">
    <citation type="journal article" date="2014" name="Int. J. Syst. Evol. Microbiol.">
        <title>Complete genome sequence of Corynebacterium casei LMG S-19264T (=DSM 44701T), isolated from a smear-ripened cheese.</title>
        <authorList>
            <consortium name="US DOE Joint Genome Institute (JGI-PGF)"/>
            <person name="Walter F."/>
            <person name="Albersmeier A."/>
            <person name="Kalinowski J."/>
            <person name="Ruckert C."/>
        </authorList>
    </citation>
    <scope>NUCLEOTIDE SEQUENCE</scope>
    <source>
        <strain evidence="5">CGMCC 1.15958</strain>
    </source>
</reference>
<dbReference type="RefSeq" id="WP_188765375.1">
    <property type="nucleotide sequence ID" value="NZ_BMKK01000002.1"/>
</dbReference>
<evidence type="ECO:0000256" key="1">
    <source>
        <dbReference type="SAM" id="Coils"/>
    </source>
</evidence>
<dbReference type="GO" id="GO:0016020">
    <property type="term" value="C:membrane"/>
    <property type="evidence" value="ECO:0007669"/>
    <property type="project" value="InterPro"/>
</dbReference>
<reference evidence="5" key="2">
    <citation type="submission" date="2020-09" db="EMBL/GenBank/DDBJ databases">
        <authorList>
            <person name="Sun Q."/>
            <person name="Zhou Y."/>
        </authorList>
    </citation>
    <scope>NUCLEOTIDE SEQUENCE</scope>
    <source>
        <strain evidence="5">CGMCC 1.15958</strain>
    </source>
</reference>
<keyword evidence="3" id="KW-0732">Signal</keyword>
<organism evidence="5 6">
    <name type="scientific">Emticicia aquatilis</name>
    <dbReference type="NCBI Taxonomy" id="1537369"/>
    <lineage>
        <taxon>Bacteria</taxon>
        <taxon>Pseudomonadati</taxon>
        <taxon>Bacteroidota</taxon>
        <taxon>Cytophagia</taxon>
        <taxon>Cytophagales</taxon>
        <taxon>Leadbetterellaceae</taxon>
        <taxon>Emticicia</taxon>
    </lineage>
</organism>
<sequence length="663" mass="75848">MSRFLLFILLTISSLAKAQQLESLIEKCEDFHLSGQADSLKKYSKIAIEIANKNNDAQSKTRLHYFGATALLRTQPDSAIKLLTNLNKEFINRNDTKFLPYINASFGAYNRKMGDFKEALKYHNRAIEYTKQHYLNTDNKKLNKIVALQHNSIAVINFEMSDYELSNQNALYASKLANQYNFPQIELASTIILANIQMHFKQLDLAEKSFLEAKNLSIRLNDKYRLGVALANLGIINLLRVEASQTNSKAYVASKKYFFEALEMAKEQNDFTAISARYSNLANVENVVKNYQSANNFLKEALKYADLSKSKLLTMQVTTSLARNYLALNDTKMAIELANKGLKMSQEMSNEKELPNLYGILQEAYTKEKDFVKALEFQKAQMSAKDSLYITSTSSKITELQTKYETEKKQKEIEVLTLQNQAKEAEIKQKNYLILAITLGILMLLGSFFFWNRQRNLKEKQQAAEMKQRLLRAQLNPHFLFNCLNSIQRLYIDGKTSQANDFIADFAQLMRDILEKTSRTTIPLYEEMDFIEAYLSLEKRRLGDKFDYEIIMTDEIRNGDFEVPAFIVQPLAENALLHGILPKNHKGKIEISVSQLADESLSISVKDDGVGFYQSMKKAGKHTSKGMELIKTRLGKRGKMLIKEIKNLNQEILGSEVEIVLNT</sequence>
<dbReference type="SUPFAM" id="SSF48452">
    <property type="entry name" value="TPR-like"/>
    <property type="match status" value="2"/>
</dbReference>
<dbReference type="InterPro" id="IPR019734">
    <property type="entry name" value="TPR_rpt"/>
</dbReference>
<comment type="caution">
    <text evidence="5">The sequence shown here is derived from an EMBL/GenBank/DDBJ whole genome shotgun (WGS) entry which is preliminary data.</text>
</comment>
<gene>
    <name evidence="5" type="ORF">GCM10011514_14530</name>
</gene>
<feature type="coiled-coil region" evidence="1">
    <location>
        <begin position="401"/>
        <end position="428"/>
    </location>
</feature>
<dbReference type="InterPro" id="IPR011990">
    <property type="entry name" value="TPR-like_helical_dom_sf"/>
</dbReference>
<feature type="signal peptide" evidence="3">
    <location>
        <begin position="1"/>
        <end position="18"/>
    </location>
</feature>
<dbReference type="AlphaFoldDB" id="A0A916YND6"/>
<feature type="transmembrane region" description="Helical" evidence="2">
    <location>
        <begin position="432"/>
        <end position="451"/>
    </location>
</feature>
<evidence type="ECO:0000313" key="6">
    <source>
        <dbReference type="Proteomes" id="UP000609064"/>
    </source>
</evidence>
<dbReference type="PANTHER" id="PTHR34220:SF7">
    <property type="entry name" value="SENSOR HISTIDINE KINASE YPDA"/>
    <property type="match status" value="1"/>
</dbReference>
<evidence type="ECO:0000256" key="3">
    <source>
        <dbReference type="SAM" id="SignalP"/>
    </source>
</evidence>
<dbReference type="InterPro" id="IPR036890">
    <property type="entry name" value="HATPase_C_sf"/>
</dbReference>
<accession>A0A916YND6</accession>
<name>A0A916YND6_9BACT</name>
<keyword evidence="1" id="KW-0175">Coiled coil</keyword>
<keyword evidence="2" id="KW-1133">Transmembrane helix</keyword>
<dbReference type="Pfam" id="PF06580">
    <property type="entry name" value="His_kinase"/>
    <property type="match status" value="1"/>
</dbReference>
<dbReference type="Gene3D" id="3.30.565.10">
    <property type="entry name" value="Histidine kinase-like ATPase, C-terminal domain"/>
    <property type="match status" value="1"/>
</dbReference>
<keyword evidence="6" id="KW-1185">Reference proteome</keyword>
<evidence type="ECO:0000256" key="2">
    <source>
        <dbReference type="SAM" id="Phobius"/>
    </source>
</evidence>
<evidence type="ECO:0000259" key="4">
    <source>
        <dbReference type="Pfam" id="PF06580"/>
    </source>
</evidence>
<dbReference type="InterPro" id="IPR010559">
    <property type="entry name" value="Sig_transdc_His_kin_internal"/>
</dbReference>
<dbReference type="SUPFAM" id="SSF55874">
    <property type="entry name" value="ATPase domain of HSP90 chaperone/DNA topoisomerase II/histidine kinase"/>
    <property type="match status" value="1"/>
</dbReference>
<dbReference type="SMART" id="SM00028">
    <property type="entry name" value="TPR"/>
    <property type="match status" value="3"/>
</dbReference>